<organism evidence="1 2">
    <name type="scientific">Rhizophagus clarus</name>
    <dbReference type="NCBI Taxonomy" id="94130"/>
    <lineage>
        <taxon>Eukaryota</taxon>
        <taxon>Fungi</taxon>
        <taxon>Fungi incertae sedis</taxon>
        <taxon>Mucoromycota</taxon>
        <taxon>Glomeromycotina</taxon>
        <taxon>Glomeromycetes</taxon>
        <taxon>Glomerales</taxon>
        <taxon>Glomeraceae</taxon>
        <taxon>Rhizophagus</taxon>
    </lineage>
</organism>
<gene>
    <name evidence="1" type="ORF">RCL2_002045700</name>
</gene>
<accession>A0A8H3QVG7</accession>
<reference evidence="1" key="1">
    <citation type="submission" date="2019-10" db="EMBL/GenBank/DDBJ databases">
        <title>Conservation and host-specific expression of non-tandemly repeated heterogenous ribosome RNA gene in arbuscular mycorrhizal fungi.</title>
        <authorList>
            <person name="Maeda T."/>
            <person name="Kobayashi Y."/>
            <person name="Nakagawa T."/>
            <person name="Ezawa T."/>
            <person name="Yamaguchi K."/>
            <person name="Bino T."/>
            <person name="Nishimoto Y."/>
            <person name="Shigenobu S."/>
            <person name="Kawaguchi M."/>
        </authorList>
    </citation>
    <scope>NUCLEOTIDE SEQUENCE</scope>
    <source>
        <strain evidence="1">HR1</strain>
    </source>
</reference>
<dbReference type="EMBL" id="BLAL01000229">
    <property type="protein sequence ID" value="GES93708.1"/>
    <property type="molecule type" value="Genomic_DNA"/>
</dbReference>
<evidence type="ECO:0000313" key="2">
    <source>
        <dbReference type="Proteomes" id="UP000615446"/>
    </source>
</evidence>
<name>A0A8H3QVG7_9GLOM</name>
<dbReference type="OrthoDB" id="2432732at2759"/>
<evidence type="ECO:0000313" key="1">
    <source>
        <dbReference type="EMBL" id="GES93708.1"/>
    </source>
</evidence>
<dbReference type="Proteomes" id="UP000615446">
    <property type="component" value="Unassembled WGS sequence"/>
</dbReference>
<dbReference type="InterPro" id="IPR013761">
    <property type="entry name" value="SAM/pointed_sf"/>
</dbReference>
<dbReference type="Gene3D" id="1.10.150.50">
    <property type="entry name" value="Transcription Factor, Ets-1"/>
    <property type="match status" value="1"/>
</dbReference>
<comment type="caution">
    <text evidence="1">The sequence shown here is derived from an EMBL/GenBank/DDBJ whole genome shotgun (WGS) entry which is preliminary data.</text>
</comment>
<dbReference type="AlphaFoldDB" id="A0A8H3QVG7"/>
<sequence length="397" mass="44888">MLTGKDLDDVDVKVKFISGLSSDNKKRAEEFGLRKLSGCDEEDLRKKLFCGISSINQDEVKLWGMNLPLDDQLDLHVKTRYKARRSMWKFSQLSAKKIRKRNMANITLNCVIIPTGGFIGIPNNDVNLTVTIPLGNTQNLKLEEKHFDILRNEEITGLSFLDMTEEKLRSYGFKGGPATLLAKESKPVPHPIDESSKEFKLCIDDILRRIRNMGPVVDSNEAMRCEYISTILHTAVSLLEGLVITPQMNVTGEENTGRVDYAIKKILDDLLEEIICITEGKQNQATVGICQNLLQCRSACDMNINMNKKKRKADDAFDPDYDYVYGIVSTGTDWYFILHSTEGIYSTSRTEYRISLTEDALDDDTDLRKNVKRVLEVIVSLLKDRALGIKQYSGGIN</sequence>
<protein>
    <recommendedName>
        <fullName evidence="3">Crinkler effector protein N-terminal domain-containing protein</fullName>
    </recommendedName>
</protein>
<evidence type="ECO:0008006" key="3">
    <source>
        <dbReference type="Google" id="ProtNLM"/>
    </source>
</evidence>
<proteinExistence type="predicted"/>